<comment type="caution">
    <text evidence="10">The sequence shown here is derived from an EMBL/GenBank/DDBJ whole genome shotgun (WGS) entry which is preliminary data.</text>
</comment>
<gene>
    <name evidence="10" type="primary">Necator_chrI.g3688</name>
    <name evidence="10" type="ORF">RB195_007559</name>
</gene>
<dbReference type="EMBL" id="JAVFWL010000001">
    <property type="protein sequence ID" value="KAK6731167.1"/>
    <property type="molecule type" value="Genomic_DNA"/>
</dbReference>
<feature type="region of interest" description="Disordered" evidence="7">
    <location>
        <begin position="541"/>
        <end position="653"/>
    </location>
</feature>
<keyword evidence="6 8" id="KW-0472">Membrane</keyword>
<keyword evidence="11" id="KW-1185">Reference proteome</keyword>
<comment type="subcellular location">
    <subcellularLocation>
        <location evidence="1">Membrane</location>
        <topology evidence="1">Multi-pass membrane protein</topology>
    </subcellularLocation>
</comment>
<feature type="transmembrane region" description="Helical" evidence="8">
    <location>
        <begin position="49"/>
        <end position="68"/>
    </location>
</feature>
<feature type="transmembrane region" description="Helical" evidence="8">
    <location>
        <begin position="74"/>
        <end position="100"/>
    </location>
</feature>
<feature type="compositionally biased region" description="Basic and acidic residues" evidence="7">
    <location>
        <begin position="541"/>
        <end position="587"/>
    </location>
</feature>
<dbReference type="Proteomes" id="UP001303046">
    <property type="component" value="Unassembled WGS sequence"/>
</dbReference>
<reference evidence="10 11" key="1">
    <citation type="submission" date="2023-08" db="EMBL/GenBank/DDBJ databases">
        <title>A Necator americanus chromosomal reference genome.</title>
        <authorList>
            <person name="Ilik V."/>
            <person name="Petrzelkova K.J."/>
            <person name="Pardy F."/>
            <person name="Fuh T."/>
            <person name="Niatou-Singa F.S."/>
            <person name="Gouil Q."/>
            <person name="Baker L."/>
            <person name="Ritchie M.E."/>
            <person name="Jex A.R."/>
            <person name="Gazzola D."/>
            <person name="Li H."/>
            <person name="Toshio Fujiwara R."/>
            <person name="Zhan B."/>
            <person name="Aroian R.V."/>
            <person name="Pafco B."/>
            <person name="Schwarz E.M."/>
        </authorList>
    </citation>
    <scope>NUCLEOTIDE SEQUENCE [LARGE SCALE GENOMIC DNA]</scope>
    <source>
        <strain evidence="10 11">Aroian</strain>
        <tissue evidence="10">Whole animal</tissue>
    </source>
</reference>
<sequence length="788" mass="88487">MKKRSDDTDLLIQPRHSSTQYYDDHDEIDAESGYEHRKPKAAFTPWPHVFNLVNCITGVSVLAMPFVFQQCGILLATIMIAICSVLTKYTCHFLAKAAFISSKHSYEALALTALGPAGRRLVELCLLCFLVSSIVAFLVVIGDLGPHIVADYLELEAPTQRLRTLVMVVVMLLVIFPLCLIKDLGKFSVISSFAVLFYAIFVVRMILEAVPSLWDGKWSIHVVWWRPEGFLTCLPIVCMAMSCQTQLFCVMDCIRDSTVSRVDAVVSGAINFCSAMYAGVGLFGYVAFFMRDLHGDVLVELESSFFTQLLKLAFLLSIAISIPLMLFPARIALFNLVLRPEVYKKELPFDVYDDSNCELPVSNAMRFSTFHVLTFVILLFNLTIALLIPNVEFVLGLTGSLIGSLVSIVIPSILYLAVAKNKTHYSVSYAKICLVAGLFLWCGSTWATLHADRSVNVAEKPMPKIGPIDKPVLKTLQKLEEKVLDTNLNISAKLDNIADLAAIGKDKEAAHLLVEMKEERKKQEDLIRKQEQIVQELNKHVEEHEKANKKSEEKAKKGVEEIKKDVEPGLEKAPKIKREDKMAKKEEETTETNKGMKKTEKGVDEKELRKEKEFMGPEKDEVKEFAKEEVKEPMGKEVVERKEKPQENDKFMKEKIKDFEAQGEEKKINLMEEKKAQIHMEEPREIKGVKVVNPDASMKTSKNGTDVVNGVESVKEKMKENIEVKGVKVVNPDESMKTSKNGTDVANGAESVKEKVKENIETVLEFRSSNSSWSHIKSGKESAAHIDV</sequence>
<proteinExistence type="predicted"/>
<evidence type="ECO:0000256" key="1">
    <source>
        <dbReference type="ARBA" id="ARBA00004141"/>
    </source>
</evidence>
<feature type="transmembrane region" description="Helical" evidence="8">
    <location>
        <begin position="229"/>
        <end position="250"/>
    </location>
</feature>
<accession>A0ABR1BXV2</accession>
<keyword evidence="3 8" id="KW-0812">Transmembrane</keyword>
<feature type="compositionally biased region" description="Basic and acidic residues" evidence="7">
    <location>
        <begin position="778"/>
        <end position="788"/>
    </location>
</feature>
<feature type="transmembrane region" description="Helical" evidence="8">
    <location>
        <begin position="162"/>
        <end position="181"/>
    </location>
</feature>
<keyword evidence="4" id="KW-0029">Amino-acid transport</keyword>
<feature type="transmembrane region" description="Helical" evidence="8">
    <location>
        <begin position="309"/>
        <end position="338"/>
    </location>
</feature>
<evidence type="ECO:0000256" key="5">
    <source>
        <dbReference type="ARBA" id="ARBA00022989"/>
    </source>
</evidence>
<dbReference type="PANTHER" id="PTHR22950:SF646">
    <property type="entry name" value="SODIUM-COUPLED NEUTRAL AMINO ACID TRANSPORTER 10-RELATED"/>
    <property type="match status" value="1"/>
</dbReference>
<feature type="transmembrane region" description="Helical" evidence="8">
    <location>
        <begin position="193"/>
        <end position="214"/>
    </location>
</feature>
<evidence type="ECO:0000256" key="4">
    <source>
        <dbReference type="ARBA" id="ARBA00022970"/>
    </source>
</evidence>
<evidence type="ECO:0000256" key="7">
    <source>
        <dbReference type="SAM" id="MobiDB-lite"/>
    </source>
</evidence>
<feature type="transmembrane region" description="Helical" evidence="8">
    <location>
        <begin position="429"/>
        <end position="449"/>
    </location>
</feature>
<feature type="transmembrane region" description="Helical" evidence="8">
    <location>
        <begin position="262"/>
        <end position="289"/>
    </location>
</feature>
<evidence type="ECO:0000256" key="8">
    <source>
        <dbReference type="SAM" id="Phobius"/>
    </source>
</evidence>
<dbReference type="InterPro" id="IPR013057">
    <property type="entry name" value="AA_transpt_TM"/>
</dbReference>
<evidence type="ECO:0000313" key="11">
    <source>
        <dbReference type="Proteomes" id="UP001303046"/>
    </source>
</evidence>
<dbReference type="PANTHER" id="PTHR22950">
    <property type="entry name" value="AMINO ACID TRANSPORTER"/>
    <property type="match status" value="1"/>
</dbReference>
<feature type="region of interest" description="Disordered" evidence="7">
    <location>
        <begin position="769"/>
        <end position="788"/>
    </location>
</feature>
<evidence type="ECO:0000259" key="9">
    <source>
        <dbReference type="Pfam" id="PF01490"/>
    </source>
</evidence>
<evidence type="ECO:0000313" key="10">
    <source>
        <dbReference type="EMBL" id="KAK6731167.1"/>
    </source>
</evidence>
<protein>
    <recommendedName>
        <fullName evidence="9">Amino acid transporter transmembrane domain-containing protein</fullName>
    </recommendedName>
</protein>
<feature type="region of interest" description="Disordered" evidence="7">
    <location>
        <begin position="733"/>
        <end position="752"/>
    </location>
</feature>
<feature type="transmembrane region" description="Helical" evidence="8">
    <location>
        <begin position="370"/>
        <end position="388"/>
    </location>
</feature>
<feature type="transmembrane region" description="Helical" evidence="8">
    <location>
        <begin position="394"/>
        <end position="417"/>
    </location>
</feature>
<feature type="domain" description="Amino acid transporter transmembrane" evidence="9">
    <location>
        <begin position="44"/>
        <end position="448"/>
    </location>
</feature>
<name>A0ABR1BXV2_NECAM</name>
<evidence type="ECO:0000256" key="6">
    <source>
        <dbReference type="ARBA" id="ARBA00023136"/>
    </source>
</evidence>
<organism evidence="10 11">
    <name type="scientific">Necator americanus</name>
    <name type="common">Human hookworm</name>
    <dbReference type="NCBI Taxonomy" id="51031"/>
    <lineage>
        <taxon>Eukaryota</taxon>
        <taxon>Metazoa</taxon>
        <taxon>Ecdysozoa</taxon>
        <taxon>Nematoda</taxon>
        <taxon>Chromadorea</taxon>
        <taxon>Rhabditida</taxon>
        <taxon>Rhabditina</taxon>
        <taxon>Rhabditomorpha</taxon>
        <taxon>Strongyloidea</taxon>
        <taxon>Ancylostomatidae</taxon>
        <taxon>Bunostominae</taxon>
        <taxon>Necator</taxon>
    </lineage>
</organism>
<keyword evidence="2" id="KW-0813">Transport</keyword>
<feature type="region of interest" description="Disordered" evidence="7">
    <location>
        <begin position="676"/>
        <end position="710"/>
    </location>
</feature>
<evidence type="ECO:0000256" key="3">
    <source>
        <dbReference type="ARBA" id="ARBA00022692"/>
    </source>
</evidence>
<evidence type="ECO:0000256" key="2">
    <source>
        <dbReference type="ARBA" id="ARBA00022448"/>
    </source>
</evidence>
<feature type="transmembrane region" description="Helical" evidence="8">
    <location>
        <begin position="121"/>
        <end position="142"/>
    </location>
</feature>
<keyword evidence="5 8" id="KW-1133">Transmembrane helix</keyword>
<feature type="compositionally biased region" description="Basic and acidic residues" evidence="7">
    <location>
        <begin position="597"/>
        <end position="653"/>
    </location>
</feature>
<dbReference type="Pfam" id="PF01490">
    <property type="entry name" value="Aa_trans"/>
    <property type="match status" value="1"/>
</dbReference>
<feature type="compositionally biased region" description="Basic and acidic residues" evidence="7">
    <location>
        <begin position="676"/>
        <end position="688"/>
    </location>
</feature>